<organism evidence="15 16">
    <name type="scientific">Candidatus Roizmanbacteria bacterium RIFCSPLOWO2_01_FULL_37_16</name>
    <dbReference type="NCBI Taxonomy" id="1802058"/>
    <lineage>
        <taxon>Bacteria</taxon>
        <taxon>Candidatus Roizmaniibacteriota</taxon>
    </lineage>
</organism>
<protein>
    <recommendedName>
        <fullName evidence="12">ATP synthase subunit b</fullName>
    </recommendedName>
    <alternativeName>
        <fullName evidence="12">ATP synthase F(0) sector subunit b</fullName>
    </alternativeName>
    <alternativeName>
        <fullName evidence="12">ATPase subunit I</fullName>
    </alternativeName>
    <alternativeName>
        <fullName evidence="12">F-type ATPase subunit b</fullName>
        <shortName evidence="12">F-ATPase subunit b</shortName>
    </alternativeName>
</protein>
<evidence type="ECO:0000313" key="15">
    <source>
        <dbReference type="EMBL" id="OGK43898.1"/>
    </source>
</evidence>
<evidence type="ECO:0000256" key="8">
    <source>
        <dbReference type="ARBA" id="ARBA00023136"/>
    </source>
</evidence>
<comment type="similarity">
    <text evidence="1 12 13">Belongs to the ATPase B chain family.</text>
</comment>
<evidence type="ECO:0000256" key="2">
    <source>
        <dbReference type="ARBA" id="ARBA00022448"/>
    </source>
</evidence>
<keyword evidence="12" id="KW-1003">Cell membrane</keyword>
<keyword evidence="9 12" id="KW-0066">ATP synthesis</keyword>
<proteinExistence type="inferred from homology"/>
<evidence type="ECO:0000256" key="9">
    <source>
        <dbReference type="ARBA" id="ARBA00023310"/>
    </source>
</evidence>
<dbReference type="GO" id="GO:0046933">
    <property type="term" value="F:proton-transporting ATP synthase activity, rotational mechanism"/>
    <property type="evidence" value="ECO:0007669"/>
    <property type="project" value="UniProtKB-UniRule"/>
</dbReference>
<evidence type="ECO:0000256" key="10">
    <source>
        <dbReference type="ARBA" id="ARBA00025198"/>
    </source>
</evidence>
<keyword evidence="3 12" id="KW-0138">CF(0)</keyword>
<dbReference type="Pfam" id="PF00430">
    <property type="entry name" value="ATP-synt_B"/>
    <property type="match status" value="1"/>
</dbReference>
<comment type="function">
    <text evidence="12">Component of the F(0) channel, it forms part of the peripheral stalk, linking F(1) to F(0).</text>
</comment>
<reference evidence="15 16" key="1">
    <citation type="journal article" date="2016" name="Nat. Commun.">
        <title>Thousands of microbial genomes shed light on interconnected biogeochemical processes in an aquifer system.</title>
        <authorList>
            <person name="Anantharaman K."/>
            <person name="Brown C.T."/>
            <person name="Hug L.A."/>
            <person name="Sharon I."/>
            <person name="Castelle C.J."/>
            <person name="Probst A.J."/>
            <person name="Thomas B.C."/>
            <person name="Singh A."/>
            <person name="Wilkins M.J."/>
            <person name="Karaoz U."/>
            <person name="Brodie E.L."/>
            <person name="Williams K.H."/>
            <person name="Hubbard S.S."/>
            <person name="Banfield J.F."/>
        </authorList>
    </citation>
    <scope>NUCLEOTIDE SEQUENCE [LARGE SCALE GENOMIC DNA]</scope>
</reference>
<evidence type="ECO:0000256" key="14">
    <source>
        <dbReference type="SAM" id="Coils"/>
    </source>
</evidence>
<dbReference type="Proteomes" id="UP000178040">
    <property type="component" value="Unassembled WGS sequence"/>
</dbReference>
<comment type="function">
    <text evidence="10 12">F(1)F(0) ATP synthase produces ATP from ADP in the presence of a proton or sodium gradient. F-type ATPases consist of two structural domains, F(1) containing the extramembraneous catalytic core and F(0) containing the membrane proton channel, linked together by a central stalk and a peripheral stalk. During catalysis, ATP synthesis in the catalytic domain of F(1) is coupled via a rotary mechanism of the central stalk subunits to proton translocation.</text>
</comment>
<dbReference type="HAMAP" id="MF_01398">
    <property type="entry name" value="ATP_synth_b_bprime"/>
    <property type="match status" value="1"/>
</dbReference>
<keyword evidence="4 12" id="KW-0812">Transmembrane</keyword>
<gene>
    <name evidence="12" type="primary">atpF</name>
    <name evidence="15" type="ORF">A3B40_03740</name>
</gene>
<feature type="coiled-coil region" evidence="14">
    <location>
        <begin position="37"/>
        <end position="126"/>
    </location>
</feature>
<evidence type="ECO:0000256" key="4">
    <source>
        <dbReference type="ARBA" id="ARBA00022692"/>
    </source>
</evidence>
<dbReference type="PANTHER" id="PTHR33445">
    <property type="entry name" value="ATP SYNTHASE SUBUNIT B', CHLOROPLASTIC"/>
    <property type="match status" value="1"/>
</dbReference>
<dbReference type="InterPro" id="IPR050059">
    <property type="entry name" value="ATP_synthase_B_chain"/>
</dbReference>
<keyword evidence="14" id="KW-0175">Coiled coil</keyword>
<evidence type="ECO:0000256" key="13">
    <source>
        <dbReference type="RuleBase" id="RU003848"/>
    </source>
</evidence>
<dbReference type="InterPro" id="IPR002146">
    <property type="entry name" value="ATP_synth_b/b'su_bac/chlpt"/>
</dbReference>
<feature type="transmembrane region" description="Helical" evidence="12">
    <location>
        <begin position="15"/>
        <end position="37"/>
    </location>
</feature>
<evidence type="ECO:0000256" key="6">
    <source>
        <dbReference type="ARBA" id="ARBA00022989"/>
    </source>
</evidence>
<dbReference type="AlphaFoldDB" id="A0A1F7IKL1"/>
<evidence type="ECO:0000256" key="5">
    <source>
        <dbReference type="ARBA" id="ARBA00022781"/>
    </source>
</evidence>
<keyword evidence="8 12" id="KW-0472">Membrane</keyword>
<dbReference type="SUPFAM" id="SSF58113">
    <property type="entry name" value="Apolipoprotein A-I"/>
    <property type="match status" value="1"/>
</dbReference>
<keyword evidence="5 12" id="KW-0375">Hydrogen ion transport</keyword>
<comment type="subunit">
    <text evidence="12">F-type ATPases have 2 components, F(1) - the catalytic core - and F(0) - the membrane proton channel. F(1) has five subunits: alpha(3), beta(3), gamma(1), delta(1), epsilon(1). F(0) has three main subunits: a(1), b(2) and c(10-14). The alpha and beta chains form an alternating ring which encloses part of the gamma chain. F(1) is attached to F(0) by a central stalk formed by the gamma and epsilon chains, while a peripheral stalk is formed by the delta and b chains.</text>
</comment>
<evidence type="ECO:0000313" key="16">
    <source>
        <dbReference type="Proteomes" id="UP000178040"/>
    </source>
</evidence>
<name>A0A1F7IKL1_9BACT</name>
<evidence type="ECO:0000256" key="7">
    <source>
        <dbReference type="ARBA" id="ARBA00023065"/>
    </source>
</evidence>
<evidence type="ECO:0000256" key="3">
    <source>
        <dbReference type="ARBA" id="ARBA00022547"/>
    </source>
</evidence>
<evidence type="ECO:0000256" key="1">
    <source>
        <dbReference type="ARBA" id="ARBA00005513"/>
    </source>
</evidence>
<keyword evidence="6 12" id="KW-1133">Transmembrane helix</keyword>
<dbReference type="CDD" id="cd06503">
    <property type="entry name" value="ATP-synt_Fo_b"/>
    <property type="match status" value="1"/>
</dbReference>
<keyword evidence="2 12" id="KW-0813">Transport</keyword>
<dbReference type="EMBL" id="MGAI01000035">
    <property type="protein sequence ID" value="OGK43898.1"/>
    <property type="molecule type" value="Genomic_DNA"/>
</dbReference>
<keyword evidence="7 12" id="KW-0406">Ion transport</keyword>
<evidence type="ECO:0000256" key="11">
    <source>
        <dbReference type="ARBA" id="ARBA00037847"/>
    </source>
</evidence>
<dbReference type="GO" id="GO:0005886">
    <property type="term" value="C:plasma membrane"/>
    <property type="evidence" value="ECO:0007669"/>
    <property type="project" value="UniProtKB-SubCell"/>
</dbReference>
<comment type="caution">
    <text evidence="15">The sequence shown here is derived from an EMBL/GenBank/DDBJ whole genome shotgun (WGS) entry which is preliminary data.</text>
</comment>
<comment type="subcellular location">
    <subcellularLocation>
        <location evidence="12">Cell membrane</location>
        <topology evidence="12">Single-pass membrane protein</topology>
    </subcellularLocation>
    <subcellularLocation>
        <location evidence="11">Endomembrane system</location>
        <topology evidence="11">Single-pass membrane protein</topology>
    </subcellularLocation>
</comment>
<evidence type="ECO:0000256" key="12">
    <source>
        <dbReference type="HAMAP-Rule" id="MF_01398"/>
    </source>
</evidence>
<dbReference type="GO" id="GO:0046961">
    <property type="term" value="F:proton-transporting ATPase activity, rotational mechanism"/>
    <property type="evidence" value="ECO:0007669"/>
    <property type="project" value="TreeGrafter"/>
</dbReference>
<sequence length="169" mass="19965">MGQLGLDIKQIVAQVLNFILFFLIFKKFIASPFANFLNQEQRKEKEAQDILTKLKQDEESLLQKQVRLKQEMKKEMDKALKEAKKEAELIKNQLITEAKKEADEIKKRAKIQLEDEREKLDRSVKEKLVDLSVAIVNRAFKEYLDDETKKKITQYILANLTKDIIYYEN</sequence>
<accession>A0A1F7IKL1</accession>
<dbReference type="PANTHER" id="PTHR33445:SF2">
    <property type="entry name" value="ATP SYNTHASE SUBUNIT B', CHLOROPLASTIC"/>
    <property type="match status" value="1"/>
</dbReference>
<dbReference type="GO" id="GO:0012505">
    <property type="term" value="C:endomembrane system"/>
    <property type="evidence" value="ECO:0007669"/>
    <property type="project" value="UniProtKB-SubCell"/>
</dbReference>
<dbReference type="GO" id="GO:0045259">
    <property type="term" value="C:proton-transporting ATP synthase complex"/>
    <property type="evidence" value="ECO:0007669"/>
    <property type="project" value="UniProtKB-KW"/>
</dbReference>